<dbReference type="EMBL" id="JARJCN010000036">
    <property type="protein sequence ID" value="KAJ7084780.1"/>
    <property type="molecule type" value="Genomic_DNA"/>
</dbReference>
<evidence type="ECO:0000313" key="1">
    <source>
        <dbReference type="EMBL" id="KAJ7084780.1"/>
    </source>
</evidence>
<protein>
    <submittedName>
        <fullName evidence="2">Uncharacterized protein</fullName>
    </submittedName>
</protein>
<dbReference type="Proteomes" id="UP001222325">
    <property type="component" value="Unassembled WGS sequence"/>
</dbReference>
<dbReference type="EMBL" id="JARJCN010000017">
    <property type="protein sequence ID" value="KAJ7092922.1"/>
    <property type="molecule type" value="Genomic_DNA"/>
</dbReference>
<dbReference type="EMBL" id="JARJCN010000008">
    <property type="protein sequence ID" value="KAJ7098492.1"/>
    <property type="molecule type" value="Genomic_DNA"/>
</dbReference>
<evidence type="ECO:0000313" key="4">
    <source>
        <dbReference type="Proteomes" id="UP001222325"/>
    </source>
</evidence>
<dbReference type="AlphaFoldDB" id="A0AAD6XQY6"/>
<organism evidence="2 4">
    <name type="scientific">Mycena belliarum</name>
    <dbReference type="NCBI Taxonomy" id="1033014"/>
    <lineage>
        <taxon>Eukaryota</taxon>
        <taxon>Fungi</taxon>
        <taxon>Dikarya</taxon>
        <taxon>Basidiomycota</taxon>
        <taxon>Agaricomycotina</taxon>
        <taxon>Agaricomycetes</taxon>
        <taxon>Agaricomycetidae</taxon>
        <taxon>Agaricales</taxon>
        <taxon>Marasmiineae</taxon>
        <taxon>Mycenaceae</taxon>
        <taxon>Mycena</taxon>
    </lineage>
</organism>
<evidence type="ECO:0000313" key="3">
    <source>
        <dbReference type="EMBL" id="KAJ7098492.1"/>
    </source>
</evidence>
<gene>
    <name evidence="3" type="ORF">B0H15DRAFT_797209</name>
    <name evidence="2" type="ORF">B0H15DRAFT_799373</name>
    <name evidence="1" type="ORF">B0H15DRAFT_802180</name>
</gene>
<reference evidence="2" key="1">
    <citation type="submission" date="2023-03" db="EMBL/GenBank/DDBJ databases">
        <title>Massive genome expansion in bonnet fungi (Mycena s.s.) driven by repeated elements and novel gene families across ecological guilds.</title>
        <authorList>
            <consortium name="Lawrence Berkeley National Laboratory"/>
            <person name="Harder C.B."/>
            <person name="Miyauchi S."/>
            <person name="Viragh M."/>
            <person name="Kuo A."/>
            <person name="Thoen E."/>
            <person name="Andreopoulos B."/>
            <person name="Lu D."/>
            <person name="Skrede I."/>
            <person name="Drula E."/>
            <person name="Henrissat B."/>
            <person name="Morin E."/>
            <person name="Kohler A."/>
            <person name="Barry K."/>
            <person name="LaButti K."/>
            <person name="Morin E."/>
            <person name="Salamov A."/>
            <person name="Lipzen A."/>
            <person name="Mereny Z."/>
            <person name="Hegedus B."/>
            <person name="Baldrian P."/>
            <person name="Stursova M."/>
            <person name="Weitz H."/>
            <person name="Taylor A."/>
            <person name="Grigoriev I.V."/>
            <person name="Nagy L.G."/>
            <person name="Martin F."/>
            <person name="Kauserud H."/>
        </authorList>
    </citation>
    <scope>NUCLEOTIDE SEQUENCE</scope>
    <source>
        <strain evidence="2">CBHHK173m</strain>
    </source>
</reference>
<proteinExistence type="predicted"/>
<accession>A0AAD6XQY6</accession>
<comment type="caution">
    <text evidence="2">The sequence shown here is derived from an EMBL/GenBank/DDBJ whole genome shotgun (WGS) entry which is preliminary data.</text>
</comment>
<evidence type="ECO:0000313" key="2">
    <source>
        <dbReference type="EMBL" id="KAJ7092922.1"/>
    </source>
</evidence>
<name>A0AAD6XQY6_9AGAR</name>
<sequence length="229" mass="24598">MCLYRKEAGAEESSIGSTGGASICIGRHLGGKRGGGAGCRCAGGHTSLHRPHTFLYNGLGWAPGTVYELRLLPWALAQDVAGVQRQRRCEGGTQFLGPYTSHEPVPRPLRSRAAAKHPRAVCYPQDLHGRVQHPVSVVEGVEGTAAAALPAAVGMQEEGAEARVKMGDPLGAAGPGELFDLILDLARRRESVAWIDSLVLLTEGLEKAKKMHKYFNHCTFHGCNVRSLW</sequence>
<keyword evidence="4" id="KW-1185">Reference proteome</keyword>